<reference evidence="1 3" key="1">
    <citation type="submission" date="2016-10" db="EMBL/GenBank/DDBJ databases">
        <title>Draft genome sequences of four alkaliphilic bacteria belonging to the Anaerobacillus genus.</title>
        <authorList>
            <person name="Bassil N.M."/>
            <person name="Lloyd J.R."/>
        </authorList>
    </citation>
    <scope>NUCLEOTIDE SEQUENCE [LARGE SCALE GENOMIC DNA]</scope>
    <source>
        <strain evidence="1 3">NB2006</strain>
    </source>
</reference>
<evidence type="ECO:0000313" key="1">
    <source>
        <dbReference type="EMBL" id="OIJ19477.1"/>
    </source>
</evidence>
<gene>
    <name evidence="2" type="ORF">AWH56_022110</name>
    <name evidence="1" type="ORF">AWH56_08910</name>
</gene>
<dbReference type="OrthoDB" id="2871813at2"/>
<reference evidence="2" key="4">
    <citation type="submission" date="2020-10" db="EMBL/GenBank/DDBJ databases">
        <authorList>
            <person name="Bassil N.M."/>
            <person name="Lloyd J.R."/>
        </authorList>
    </citation>
    <scope>NUCLEOTIDE SEQUENCE</scope>
    <source>
        <strain evidence="2">NB2006</strain>
    </source>
</reference>
<dbReference type="EMBL" id="LQXD01000078">
    <property type="protein sequence ID" value="OIJ19477.1"/>
    <property type="molecule type" value="Genomic_DNA"/>
</dbReference>
<reference evidence="2 3" key="2">
    <citation type="journal article" date="2017" name="Genome Announc.">
        <title>Draft Genome Sequences of Four Alkaliphilic Bacteria Belonging to the Anaerobacillus Genus.</title>
        <authorList>
            <person name="Bassil N.M."/>
            <person name="Lloyd J.R."/>
        </authorList>
    </citation>
    <scope>NUCLEOTIDE SEQUENCE [LARGE SCALE GENOMIC DNA]</scope>
    <source>
        <strain evidence="2 3">NB2006</strain>
    </source>
</reference>
<proteinExistence type="predicted"/>
<dbReference type="RefSeq" id="WP_071316811.1">
    <property type="nucleotide sequence ID" value="NZ_CP063356.2"/>
</dbReference>
<keyword evidence="3" id="KW-1185">Reference proteome</keyword>
<protein>
    <submittedName>
        <fullName evidence="1">Uncharacterized protein</fullName>
    </submittedName>
</protein>
<dbReference type="AlphaFoldDB" id="A0A1S2M6R6"/>
<evidence type="ECO:0000313" key="2">
    <source>
        <dbReference type="EMBL" id="QOY35354.1"/>
    </source>
</evidence>
<reference evidence="2 3" key="3">
    <citation type="journal article" date="2019" name="Int. J. Syst. Evol. Microbiol.">
        <title>Anaerobacillus isosaccharinicus sp. nov., an alkaliphilic bacterium which degrades isosaccharinic acid.</title>
        <authorList>
            <person name="Bassil N.M."/>
            <person name="Lloyd J.R."/>
        </authorList>
    </citation>
    <scope>NUCLEOTIDE SEQUENCE [LARGE SCALE GENOMIC DNA]</scope>
    <source>
        <strain evidence="2 3">NB2006</strain>
    </source>
</reference>
<organism evidence="1 3">
    <name type="scientific">Anaerobacillus isosaccharinicus</name>
    <dbReference type="NCBI Taxonomy" id="1532552"/>
    <lineage>
        <taxon>Bacteria</taxon>
        <taxon>Bacillati</taxon>
        <taxon>Bacillota</taxon>
        <taxon>Bacilli</taxon>
        <taxon>Bacillales</taxon>
        <taxon>Bacillaceae</taxon>
        <taxon>Anaerobacillus</taxon>
    </lineage>
</organism>
<dbReference type="Proteomes" id="UP000180175">
    <property type="component" value="Chromosome"/>
</dbReference>
<dbReference type="EMBL" id="CP063356">
    <property type="protein sequence ID" value="QOY35354.1"/>
    <property type="molecule type" value="Genomic_DNA"/>
</dbReference>
<sequence length="102" mass="12521">MRRKEKPKWAVKPDQYNHKIVRSYFQIEREIGSVPLEILKRRCSDEVNHRSTYVRDFRGNFNSMKMDNHNSHGKVFEVNNGMDIIWDYAKDRLMEYKEYFCR</sequence>
<name>A0A1S2M6R6_9BACI</name>
<accession>A0A1S2M6R6</accession>
<evidence type="ECO:0000313" key="3">
    <source>
        <dbReference type="Proteomes" id="UP000180175"/>
    </source>
</evidence>
<dbReference type="KEGG" id="aia:AWH56_022110"/>